<evidence type="ECO:0000313" key="2">
    <source>
        <dbReference type="EMBL" id="VWB76717.1"/>
    </source>
</evidence>
<proteinExistence type="predicted"/>
<gene>
    <name evidence="2" type="ORF">BLA6863_03627</name>
</gene>
<feature type="signal peptide" evidence="1">
    <location>
        <begin position="1"/>
        <end position="27"/>
    </location>
</feature>
<keyword evidence="1" id="KW-0732">Signal</keyword>
<organism evidence="2 3">
    <name type="scientific">Burkholderia lata (strain ATCC 17760 / DSM 23089 / LMG 22485 / NCIMB 9086 / R18194 / 383)</name>
    <dbReference type="NCBI Taxonomy" id="482957"/>
    <lineage>
        <taxon>Bacteria</taxon>
        <taxon>Pseudomonadati</taxon>
        <taxon>Pseudomonadota</taxon>
        <taxon>Betaproteobacteria</taxon>
        <taxon>Burkholderiales</taxon>
        <taxon>Burkholderiaceae</taxon>
        <taxon>Burkholderia</taxon>
        <taxon>Burkholderia cepacia complex</taxon>
    </lineage>
</organism>
<accession>A0A6P2LX62</accession>
<dbReference type="InterPro" id="IPR032543">
    <property type="entry name" value="DUF4946"/>
</dbReference>
<reference evidence="2 3" key="1">
    <citation type="submission" date="2019-09" db="EMBL/GenBank/DDBJ databases">
        <authorList>
            <person name="Depoorter E."/>
        </authorList>
    </citation>
    <scope>NUCLEOTIDE SEQUENCE [LARGE SCALE GENOMIC DNA]</scope>
    <source>
        <strain evidence="2">LMG 6863</strain>
    </source>
</reference>
<evidence type="ECO:0000313" key="3">
    <source>
        <dbReference type="Proteomes" id="UP000494170"/>
    </source>
</evidence>
<dbReference type="Gene3D" id="3.40.1000.10">
    <property type="entry name" value="Mog1/PsbP, alpha/beta/alpha sandwich"/>
    <property type="match status" value="1"/>
</dbReference>
<name>A0A6P2LX62_BURL3</name>
<evidence type="ECO:0008006" key="4">
    <source>
        <dbReference type="Google" id="ProtNLM"/>
    </source>
</evidence>
<dbReference type="Pfam" id="PF16304">
    <property type="entry name" value="DUF4946"/>
    <property type="match status" value="1"/>
</dbReference>
<dbReference type="EMBL" id="CABVPY010000021">
    <property type="protein sequence ID" value="VWB76717.1"/>
    <property type="molecule type" value="Genomic_DNA"/>
</dbReference>
<dbReference type="Proteomes" id="UP000494170">
    <property type="component" value="Unassembled WGS sequence"/>
</dbReference>
<dbReference type="AlphaFoldDB" id="A0A6P2LX62"/>
<dbReference type="RefSeq" id="WP_174941690.1">
    <property type="nucleotide sequence ID" value="NZ_CABVPY010000021.1"/>
</dbReference>
<sequence>MNQKPRFRLTVRVISVWSCIGAATAFAGAPDTVAWPSGWEISPGPAPATRAGKTLPGSSDVAVKRGASGAAEAVMSLMRIVRTDRGAARLDHEFDTLQHTIVEGYRSRGWTAQCTAAGQMSLGGRPGLATTCDMQRADGVAIRQTLVATMSETTVYGLSYTAPVDRFDASKPEFDTMREHLTVQ</sequence>
<protein>
    <recommendedName>
        <fullName evidence="4">DUF4946 domain-containing protein</fullName>
    </recommendedName>
</protein>
<feature type="chain" id="PRO_5026885314" description="DUF4946 domain-containing protein" evidence="1">
    <location>
        <begin position="28"/>
        <end position="184"/>
    </location>
</feature>
<evidence type="ECO:0000256" key="1">
    <source>
        <dbReference type="SAM" id="SignalP"/>
    </source>
</evidence>